<name>A0AC35U5J1_9BILA</name>
<evidence type="ECO:0000313" key="2">
    <source>
        <dbReference type="WBParaSite" id="RSKR_0000770950.1"/>
    </source>
</evidence>
<reference evidence="2" key="1">
    <citation type="submission" date="2016-11" db="UniProtKB">
        <authorList>
            <consortium name="WormBaseParasite"/>
        </authorList>
    </citation>
    <scope>IDENTIFICATION</scope>
    <source>
        <strain evidence="2">KR3021</strain>
    </source>
</reference>
<accession>A0AC35U5J1</accession>
<proteinExistence type="predicted"/>
<protein>
    <submittedName>
        <fullName evidence="2">Str_synth domain-containing protein</fullName>
    </submittedName>
</protein>
<sequence>MYDLQQPIFLVLQQICFSIAKTNIVYQPIHYDEKCLYENRISGINGPESLLHNPYTNSILTGTRDGKIIEIDIKSRKIKNTYIVSEMLGFGIIECDGSLTSMLKCGRPLGLQFKNDIFDEIYVADGIFGLYMINLQTRKLIMLADNQIVKYANDLIVVSDGIYFTESSQTCNDQNYLLCVIKHVSDGRVLFYNFSTLVTTSIADGLNFPNGIQYNAHKNSLLVAEMNSRRIIEITLNQECTFSVLLELPGYPDNIRLSHNNNKQLLMIPIPQVAEVADYFLAELPFIQRFLVNQLSYNSLLSLSSDISANSYLLIYNIWTDTIIEFISINNEVSPITFVLLIKSNVTNIRFYGSDTNTYISSCEF</sequence>
<dbReference type="WBParaSite" id="RSKR_0000770950.1">
    <property type="protein sequence ID" value="RSKR_0000770950.1"/>
    <property type="gene ID" value="RSKR_0000770950"/>
</dbReference>
<evidence type="ECO:0000313" key="1">
    <source>
        <dbReference type="Proteomes" id="UP000095286"/>
    </source>
</evidence>
<organism evidence="1 2">
    <name type="scientific">Rhabditophanes sp. KR3021</name>
    <dbReference type="NCBI Taxonomy" id="114890"/>
    <lineage>
        <taxon>Eukaryota</taxon>
        <taxon>Metazoa</taxon>
        <taxon>Ecdysozoa</taxon>
        <taxon>Nematoda</taxon>
        <taxon>Chromadorea</taxon>
        <taxon>Rhabditida</taxon>
        <taxon>Tylenchina</taxon>
        <taxon>Panagrolaimomorpha</taxon>
        <taxon>Strongyloidoidea</taxon>
        <taxon>Alloionematidae</taxon>
        <taxon>Rhabditophanes</taxon>
    </lineage>
</organism>
<dbReference type="Proteomes" id="UP000095286">
    <property type="component" value="Unplaced"/>
</dbReference>